<evidence type="ECO:0000313" key="2">
    <source>
        <dbReference type="EMBL" id="KAG2927674.1"/>
    </source>
</evidence>
<dbReference type="Proteomes" id="UP000697107">
    <property type="component" value="Unassembled WGS sequence"/>
</dbReference>
<dbReference type="EMBL" id="RCML01000397">
    <property type="protein sequence ID" value="KAG2978254.1"/>
    <property type="molecule type" value="Genomic_DNA"/>
</dbReference>
<evidence type="ECO:0000313" key="4">
    <source>
        <dbReference type="Proteomes" id="UP000735874"/>
    </source>
</evidence>
<dbReference type="AlphaFoldDB" id="A0A8T0YYF3"/>
<dbReference type="EMBL" id="RCMI01000180">
    <property type="protein sequence ID" value="KAG2927674.1"/>
    <property type="molecule type" value="Genomic_DNA"/>
</dbReference>
<gene>
    <name evidence="1" type="ORF">PC113_g13067</name>
    <name evidence="2" type="ORF">PC115_g7447</name>
    <name evidence="3" type="ORF">PC118_g12406</name>
</gene>
<organism evidence="1 4">
    <name type="scientific">Phytophthora cactorum</name>
    <dbReference type="NCBI Taxonomy" id="29920"/>
    <lineage>
        <taxon>Eukaryota</taxon>
        <taxon>Sar</taxon>
        <taxon>Stramenopiles</taxon>
        <taxon>Oomycota</taxon>
        <taxon>Peronosporomycetes</taxon>
        <taxon>Peronosporales</taxon>
        <taxon>Peronosporaceae</taxon>
        <taxon>Phytophthora</taxon>
    </lineage>
</organism>
<dbReference type="Proteomes" id="UP000735874">
    <property type="component" value="Unassembled WGS sequence"/>
</dbReference>
<protein>
    <submittedName>
        <fullName evidence="1">Uncharacterized protein</fullName>
    </submittedName>
</protein>
<accession>A0A8T0YYF3</accession>
<reference evidence="1" key="1">
    <citation type="submission" date="2018-10" db="EMBL/GenBank/DDBJ databases">
        <title>Effector identification in a new, highly contiguous assembly of the strawberry crown rot pathogen Phytophthora cactorum.</title>
        <authorList>
            <person name="Armitage A.D."/>
            <person name="Nellist C.F."/>
            <person name="Bates H."/>
            <person name="Vickerstaff R.J."/>
            <person name="Harrison R.J."/>
        </authorList>
    </citation>
    <scope>NUCLEOTIDE SEQUENCE</scope>
    <source>
        <strain evidence="1">15-7</strain>
        <strain evidence="2">4032</strain>
        <strain evidence="3">P415</strain>
    </source>
</reference>
<evidence type="ECO:0000313" key="1">
    <source>
        <dbReference type="EMBL" id="KAG2854704.1"/>
    </source>
</evidence>
<comment type="caution">
    <text evidence="1">The sequence shown here is derived from an EMBL/GenBank/DDBJ whole genome shotgun (WGS) entry which is preliminary data.</text>
</comment>
<sequence>MHTGSLLLSHNLLNNIVSGTNAYLPKQFIAQCAVQKQGNFEEPLASKDSAPVRCPRTTSRTVTAMREPGQTQAAAWTAVEGCDDGVGSNEGCSDGLESNDGCDDGQFDATRGPVRVGHTRWKGKLAGAWKLVTHAR</sequence>
<dbReference type="Proteomes" id="UP000774804">
    <property type="component" value="Unassembled WGS sequence"/>
</dbReference>
<evidence type="ECO:0000313" key="3">
    <source>
        <dbReference type="EMBL" id="KAG2978254.1"/>
    </source>
</evidence>
<name>A0A8T0YYF3_9STRA</name>
<proteinExistence type="predicted"/>
<dbReference type="EMBL" id="RCMG01000412">
    <property type="protein sequence ID" value="KAG2854704.1"/>
    <property type="molecule type" value="Genomic_DNA"/>
</dbReference>